<proteinExistence type="predicted"/>
<gene>
    <name evidence="2" type="ORF">HDC02867</name>
</gene>
<sequence length="130" mass="14179">MCEVLLRTCTTSTTVNRCQTEDTLNGVSIGGVETRIGCDTNADHWELYDNSRLNALEPIQMVDIKISIVGQFLCNPHIPAPSPLSLILERRPSVNVADSAASASHLRCTDPVPMPTSNSREISLGKLEMQ</sequence>
<name>Q6IHB0_DROME</name>
<protein>
    <submittedName>
        <fullName evidence="2">HDC02867</fullName>
    </submittedName>
</protein>
<feature type="region of interest" description="Disordered" evidence="1">
    <location>
        <begin position="109"/>
        <end position="130"/>
    </location>
</feature>
<dbReference type="EMBL" id="BK003506">
    <property type="protein sequence ID" value="DAA03705.1"/>
    <property type="molecule type" value="Genomic_DNA"/>
</dbReference>
<accession>Q6IHB0</accession>
<dbReference type="AlphaFoldDB" id="Q6IHB0"/>
<reference evidence="2" key="1">
    <citation type="journal article" date="2003" name="Genome Biol.">
        <title>An integrated gene annotation and transcriptional profiling approach towards the full gene content of the Drosophila genome.</title>
        <authorList>
            <person name="Hild M."/>
            <person name="Beckmann B."/>
            <person name="Haas S.A."/>
            <person name="Koch B."/>
            <person name="Solovyev V."/>
            <person name="Busold C."/>
            <person name="Fellenberg K."/>
            <person name="Boutros M."/>
            <person name="Vingron M."/>
            <person name="Sauer F."/>
            <person name="Hoheisel J.D."/>
            <person name="Paro R."/>
        </authorList>
    </citation>
    <scope>NUCLEOTIDE SEQUENCE</scope>
</reference>
<organism evidence="2">
    <name type="scientific">Drosophila melanogaster</name>
    <name type="common">Fruit fly</name>
    <dbReference type="NCBI Taxonomy" id="7227"/>
    <lineage>
        <taxon>Eukaryota</taxon>
        <taxon>Metazoa</taxon>
        <taxon>Ecdysozoa</taxon>
        <taxon>Arthropoda</taxon>
        <taxon>Hexapoda</taxon>
        <taxon>Insecta</taxon>
        <taxon>Pterygota</taxon>
        <taxon>Neoptera</taxon>
        <taxon>Endopterygota</taxon>
        <taxon>Diptera</taxon>
        <taxon>Brachycera</taxon>
        <taxon>Muscomorpha</taxon>
        <taxon>Ephydroidea</taxon>
        <taxon>Drosophilidae</taxon>
        <taxon>Drosophila</taxon>
        <taxon>Sophophora</taxon>
    </lineage>
</organism>
<evidence type="ECO:0000313" key="2">
    <source>
        <dbReference type="EMBL" id="DAA03705.1"/>
    </source>
</evidence>
<evidence type="ECO:0000256" key="1">
    <source>
        <dbReference type="SAM" id="MobiDB-lite"/>
    </source>
</evidence>